<evidence type="ECO:0000259" key="9">
    <source>
        <dbReference type="Pfam" id="PF13231"/>
    </source>
</evidence>
<dbReference type="InterPro" id="IPR050297">
    <property type="entry name" value="LipidA_mod_glycosyltrf_83"/>
</dbReference>
<dbReference type="GO" id="GO:0005886">
    <property type="term" value="C:plasma membrane"/>
    <property type="evidence" value="ECO:0007669"/>
    <property type="project" value="UniProtKB-SubCell"/>
</dbReference>
<feature type="transmembrane region" description="Helical" evidence="8">
    <location>
        <begin position="250"/>
        <end position="278"/>
    </location>
</feature>
<proteinExistence type="predicted"/>
<protein>
    <submittedName>
        <fullName evidence="10">Dolichyl-phosphate-mannose-protein mannosyltransferase</fullName>
    </submittedName>
</protein>
<dbReference type="PANTHER" id="PTHR33908">
    <property type="entry name" value="MANNOSYLTRANSFERASE YKCB-RELATED"/>
    <property type="match status" value="1"/>
</dbReference>
<keyword evidence="2" id="KW-1003">Cell membrane</keyword>
<dbReference type="EMBL" id="FOHN01000012">
    <property type="protein sequence ID" value="SET24476.1"/>
    <property type="molecule type" value="Genomic_DNA"/>
</dbReference>
<dbReference type="PANTHER" id="PTHR33908:SF11">
    <property type="entry name" value="MEMBRANE PROTEIN"/>
    <property type="match status" value="1"/>
</dbReference>
<evidence type="ECO:0000313" key="11">
    <source>
        <dbReference type="Proteomes" id="UP000199800"/>
    </source>
</evidence>
<sequence>MGKEKKLGNHAKDKLNGLLPYINVFLFITILFIIVYRLGIHQHVKIIQGFMLAGVFFSLAGLGICSLGKGYSWSTAVKVFIGIGFIMRIGYMLYTPYTTRAIDLGDSSLEGYGHAAYILKLLINGHLPETNWVQFYHPPFFHGTAAVVCFFVNKIMEYSKYEDILQIAKIVSCTAACWSLMLLPKICQELKLNARAKAIAAGIIAVLPSCYLMSARVNNDALVTYFMILAVLYTIRWYKTQNWENTICLGLAFGLGMMTKTSCGNIAIFTGALMLYVAYKKFKEKKGKDIGYKLLGFGSIAFPLGLWYTVRNYILFAQPFGYVVRIGTDQRIYTGDVSFVKRFLTFPARELFQPVYSNPWEEYNISMFVIKSSLFSEFTFDIPAMIPRILIALNSCMILLALGAMVYVMVKFKENKLLSRGMPVLWGVIYITFLYFNIEYPFGCTMDFRYIVPTAFLGAIFMGSVFEKACNRKTKKAVLCRFTIGTVTMLFGICSILMFCMIGQ</sequence>
<evidence type="ECO:0000256" key="7">
    <source>
        <dbReference type="ARBA" id="ARBA00023136"/>
    </source>
</evidence>
<feature type="domain" description="Glycosyltransferase RgtA/B/C/D-like" evidence="9">
    <location>
        <begin position="171"/>
        <end position="286"/>
    </location>
</feature>
<dbReference type="Pfam" id="PF13231">
    <property type="entry name" value="PMT_2"/>
    <property type="match status" value="1"/>
</dbReference>
<feature type="transmembrane region" description="Helical" evidence="8">
    <location>
        <begin position="21"/>
        <end position="40"/>
    </location>
</feature>
<dbReference type="InterPro" id="IPR038731">
    <property type="entry name" value="RgtA/B/C-like"/>
</dbReference>
<feature type="transmembrane region" description="Helical" evidence="8">
    <location>
        <begin position="164"/>
        <end position="184"/>
    </location>
</feature>
<feature type="transmembrane region" description="Helical" evidence="8">
    <location>
        <begin position="221"/>
        <end position="238"/>
    </location>
</feature>
<keyword evidence="3 10" id="KW-0328">Glycosyltransferase</keyword>
<feature type="transmembrane region" description="Helical" evidence="8">
    <location>
        <begin position="290"/>
        <end position="310"/>
    </location>
</feature>
<feature type="transmembrane region" description="Helical" evidence="8">
    <location>
        <begin position="196"/>
        <end position="214"/>
    </location>
</feature>
<dbReference type="GO" id="GO:0009103">
    <property type="term" value="P:lipopolysaccharide biosynthetic process"/>
    <property type="evidence" value="ECO:0007669"/>
    <property type="project" value="UniProtKB-ARBA"/>
</dbReference>
<feature type="transmembrane region" description="Helical" evidence="8">
    <location>
        <begin position="448"/>
        <end position="466"/>
    </location>
</feature>
<dbReference type="AlphaFoldDB" id="A0A1I0CXH6"/>
<evidence type="ECO:0000256" key="8">
    <source>
        <dbReference type="SAM" id="Phobius"/>
    </source>
</evidence>
<evidence type="ECO:0000256" key="4">
    <source>
        <dbReference type="ARBA" id="ARBA00022679"/>
    </source>
</evidence>
<keyword evidence="6 8" id="KW-1133">Transmembrane helix</keyword>
<keyword evidence="4 10" id="KW-0808">Transferase</keyword>
<feature type="transmembrane region" description="Helical" evidence="8">
    <location>
        <begin position="417"/>
        <end position="436"/>
    </location>
</feature>
<keyword evidence="5 8" id="KW-0812">Transmembrane</keyword>
<organism evidence="10 11">
    <name type="scientific">[Clostridium] polysaccharolyticum</name>
    <dbReference type="NCBI Taxonomy" id="29364"/>
    <lineage>
        <taxon>Bacteria</taxon>
        <taxon>Bacillati</taxon>
        <taxon>Bacillota</taxon>
        <taxon>Clostridia</taxon>
        <taxon>Lachnospirales</taxon>
        <taxon>Lachnospiraceae</taxon>
    </lineage>
</organism>
<name>A0A1I0CXH6_9FIRM</name>
<feature type="transmembrane region" description="Helical" evidence="8">
    <location>
        <begin position="135"/>
        <end position="152"/>
    </location>
</feature>
<evidence type="ECO:0000256" key="1">
    <source>
        <dbReference type="ARBA" id="ARBA00004651"/>
    </source>
</evidence>
<dbReference type="STRING" id="29364.SAMN04487772_1124"/>
<evidence type="ECO:0000256" key="2">
    <source>
        <dbReference type="ARBA" id="ARBA00022475"/>
    </source>
</evidence>
<keyword evidence="11" id="KW-1185">Reference proteome</keyword>
<dbReference type="GO" id="GO:0016763">
    <property type="term" value="F:pentosyltransferase activity"/>
    <property type="evidence" value="ECO:0007669"/>
    <property type="project" value="TreeGrafter"/>
</dbReference>
<feature type="transmembrane region" description="Helical" evidence="8">
    <location>
        <begin position="75"/>
        <end position="94"/>
    </location>
</feature>
<dbReference type="RefSeq" id="WP_092477900.1">
    <property type="nucleotide sequence ID" value="NZ_FOHN01000012.1"/>
</dbReference>
<reference evidence="10 11" key="1">
    <citation type="submission" date="2016-10" db="EMBL/GenBank/DDBJ databases">
        <authorList>
            <person name="de Groot N.N."/>
        </authorList>
    </citation>
    <scope>NUCLEOTIDE SEQUENCE [LARGE SCALE GENOMIC DNA]</scope>
    <source>
        <strain evidence="10 11">DSM 1801</strain>
    </source>
</reference>
<feature type="transmembrane region" description="Helical" evidence="8">
    <location>
        <begin position="46"/>
        <end position="68"/>
    </location>
</feature>
<gene>
    <name evidence="10" type="ORF">SAMN04487772_1124</name>
</gene>
<evidence type="ECO:0000256" key="3">
    <source>
        <dbReference type="ARBA" id="ARBA00022676"/>
    </source>
</evidence>
<comment type="subcellular location">
    <subcellularLocation>
        <location evidence="1">Cell membrane</location>
        <topology evidence="1">Multi-pass membrane protein</topology>
    </subcellularLocation>
</comment>
<evidence type="ECO:0000256" key="5">
    <source>
        <dbReference type="ARBA" id="ARBA00022692"/>
    </source>
</evidence>
<dbReference type="Proteomes" id="UP000199800">
    <property type="component" value="Unassembled WGS sequence"/>
</dbReference>
<feature type="transmembrane region" description="Helical" evidence="8">
    <location>
        <begin position="389"/>
        <end position="410"/>
    </location>
</feature>
<accession>A0A1I0CXH6</accession>
<keyword evidence="7 8" id="KW-0472">Membrane</keyword>
<feature type="transmembrane region" description="Helical" evidence="8">
    <location>
        <begin position="478"/>
        <end position="499"/>
    </location>
</feature>
<evidence type="ECO:0000313" key="10">
    <source>
        <dbReference type="EMBL" id="SET24476.1"/>
    </source>
</evidence>
<dbReference type="OrthoDB" id="9765464at2"/>
<evidence type="ECO:0000256" key="6">
    <source>
        <dbReference type="ARBA" id="ARBA00022989"/>
    </source>
</evidence>